<evidence type="ECO:0000313" key="6">
    <source>
        <dbReference type="EMBL" id="KFB39715.1"/>
    </source>
</evidence>
<dbReference type="InterPro" id="IPR007110">
    <property type="entry name" value="Ig-like_dom"/>
</dbReference>
<dbReference type="VEuPathDB" id="VectorBase:ASIS018497"/>
<dbReference type="OrthoDB" id="10015491at2759"/>
<proteinExistence type="predicted"/>
<evidence type="ECO:0000256" key="1">
    <source>
        <dbReference type="ARBA" id="ARBA00004167"/>
    </source>
</evidence>
<dbReference type="Gene3D" id="2.60.40.10">
    <property type="entry name" value="Immunoglobulins"/>
    <property type="match status" value="4"/>
</dbReference>
<dbReference type="GO" id="GO:0016020">
    <property type="term" value="C:membrane"/>
    <property type="evidence" value="ECO:0007669"/>
    <property type="project" value="UniProtKB-SubCell"/>
</dbReference>
<dbReference type="EMBL" id="KE524999">
    <property type="protein sequence ID" value="KFB39715.1"/>
    <property type="molecule type" value="Genomic_DNA"/>
</dbReference>
<evidence type="ECO:0000256" key="2">
    <source>
        <dbReference type="ARBA" id="ARBA00023136"/>
    </source>
</evidence>
<evidence type="ECO:0000313" key="7">
    <source>
        <dbReference type="EnsemblMetazoa" id="ASIC007405-PA"/>
    </source>
</evidence>
<dbReference type="STRING" id="74873.A0A084VP21"/>
<dbReference type="InterPro" id="IPR013162">
    <property type="entry name" value="CD80_C2-set"/>
</dbReference>
<dbReference type="PROSITE" id="PS50835">
    <property type="entry name" value="IG_LIKE"/>
    <property type="match status" value="2"/>
</dbReference>
<dbReference type="VEuPathDB" id="VectorBase:ASIS018818"/>
<dbReference type="EMBL" id="ATLV01014966">
    <property type="status" value="NOT_ANNOTATED_CDS"/>
    <property type="molecule type" value="Genomic_DNA"/>
</dbReference>
<dbReference type="OMA" id="TELRIPW"/>
<dbReference type="GO" id="GO:0008045">
    <property type="term" value="P:motor neuron axon guidance"/>
    <property type="evidence" value="ECO:0007669"/>
    <property type="project" value="TreeGrafter"/>
</dbReference>
<accession>A0A084VP21</accession>
<keyword evidence="3" id="KW-1015">Disulfide bond</keyword>
<keyword evidence="2" id="KW-0472">Membrane</keyword>
<evidence type="ECO:0000313" key="8">
    <source>
        <dbReference type="Proteomes" id="UP000030765"/>
    </source>
</evidence>
<feature type="region of interest" description="Disordered" evidence="4">
    <location>
        <begin position="482"/>
        <end position="501"/>
    </location>
</feature>
<dbReference type="Pfam" id="PF08205">
    <property type="entry name" value="C2-set_2"/>
    <property type="match status" value="2"/>
</dbReference>
<evidence type="ECO:0000259" key="5">
    <source>
        <dbReference type="PROSITE" id="PS50835"/>
    </source>
</evidence>
<dbReference type="FunFam" id="2.60.40.10:FF:001634">
    <property type="entry name" value="Beat-IIIc, isoform B"/>
    <property type="match status" value="1"/>
</dbReference>
<dbReference type="VEuPathDB" id="VectorBase:ASIS006836"/>
<protein>
    <recommendedName>
        <fullName evidence="5">Ig-like domain-containing protein</fullName>
    </recommendedName>
</protein>
<dbReference type="EnsemblMetazoa" id="ASIC007405-RA">
    <property type="protein sequence ID" value="ASIC007405-PA"/>
    <property type="gene ID" value="ASIC007405"/>
</dbReference>
<dbReference type="Proteomes" id="UP000030765">
    <property type="component" value="Unassembled WGS sequence"/>
</dbReference>
<reference evidence="7" key="2">
    <citation type="submission" date="2020-05" db="UniProtKB">
        <authorList>
            <consortium name="EnsemblMetazoa"/>
        </authorList>
    </citation>
    <scope>IDENTIFICATION</scope>
</reference>
<keyword evidence="8" id="KW-1185">Reference proteome</keyword>
<reference evidence="6 8" key="1">
    <citation type="journal article" date="2014" name="BMC Genomics">
        <title>Genome sequence of Anopheles sinensis provides insight into genetics basis of mosquito competence for malaria parasites.</title>
        <authorList>
            <person name="Zhou D."/>
            <person name="Zhang D."/>
            <person name="Ding G."/>
            <person name="Shi L."/>
            <person name="Hou Q."/>
            <person name="Ye Y."/>
            <person name="Xu Y."/>
            <person name="Zhou H."/>
            <person name="Xiong C."/>
            <person name="Li S."/>
            <person name="Yu J."/>
            <person name="Hong S."/>
            <person name="Yu X."/>
            <person name="Zou P."/>
            <person name="Chen C."/>
            <person name="Chang X."/>
            <person name="Wang W."/>
            <person name="Lv Y."/>
            <person name="Sun Y."/>
            <person name="Ma L."/>
            <person name="Shen B."/>
            <person name="Zhu C."/>
        </authorList>
    </citation>
    <scope>NUCLEOTIDE SEQUENCE [LARGE SCALE GENOMIC DNA]</scope>
</reference>
<dbReference type="InterPro" id="IPR036179">
    <property type="entry name" value="Ig-like_dom_sf"/>
</dbReference>
<dbReference type="PANTHER" id="PTHR21261:SF15">
    <property type="entry name" value="BEATEN PATH IIIA, ISOFORM D-RELATED"/>
    <property type="match status" value="1"/>
</dbReference>
<dbReference type="VEuPathDB" id="VectorBase:ASIC007405"/>
<dbReference type="SMART" id="SM00409">
    <property type="entry name" value="IG"/>
    <property type="match status" value="2"/>
</dbReference>
<feature type="domain" description="Ig-like" evidence="5">
    <location>
        <begin position="1"/>
        <end position="97"/>
    </location>
</feature>
<dbReference type="InterPro" id="IPR003599">
    <property type="entry name" value="Ig_sub"/>
</dbReference>
<dbReference type="FunFam" id="2.60.40.10:FF:000437">
    <property type="entry name" value="Beat-IIIc, isoform A"/>
    <property type="match status" value="2"/>
</dbReference>
<dbReference type="SUPFAM" id="SSF48726">
    <property type="entry name" value="Immunoglobulin"/>
    <property type="match status" value="2"/>
</dbReference>
<gene>
    <name evidence="6" type="ORF">ZHAS_00007405</name>
</gene>
<sequence>MRVPKYAVKDRPVRLECLYDMEGEALYAVKWYKDGHEFYRFVPRDDPPTQIFPLHGLIVNAHDSTDSQVTLESIKRAAGGKYRCEVSAEAPSFQTVAHDEDMIVAVLPEEDPVISGGKPRYQLGEHVRVNCTSGRAKPAAQLTWYINSELADHTYVRQYPTIVSLTPDHLETSILGLEFRVKPKHFRHGDMKLKCLATIENVYWKSNEESVESDKPQKAPILESRKSGLSSTTRADRVHELCFTLVLTELRIPWQVVANSDALLECRFDMNNTELYAVKWYKDGHEFFRYLPRNKPTKQMFLLPDITIDLQKSDKNQVLLRNVTLASAGKYTCEVSAEAPAFLTVSGVGNMRVIGRTASFKSIKIRHCIHFSTFLLALPDEGPTITGAKPWYHAGDVVRVSCSSGRSKPATTLSWYVNDERVATSDMLQTYYTTVDERLQLERTILRLEFRVQPKHFKNGEMKLKCFAFLGHLDSLASESKEIIGQSKRDDPKTSESRLDLRPRNVFRKELDIKQGMD</sequence>
<dbReference type="InterPro" id="IPR013783">
    <property type="entry name" value="Ig-like_fold"/>
</dbReference>
<comment type="subcellular location">
    <subcellularLocation>
        <location evidence="1">Membrane</location>
        <topology evidence="1">Single-pass membrane protein</topology>
    </subcellularLocation>
</comment>
<organism evidence="6">
    <name type="scientific">Anopheles sinensis</name>
    <name type="common">Mosquito</name>
    <dbReference type="NCBI Taxonomy" id="74873"/>
    <lineage>
        <taxon>Eukaryota</taxon>
        <taxon>Metazoa</taxon>
        <taxon>Ecdysozoa</taxon>
        <taxon>Arthropoda</taxon>
        <taxon>Hexapoda</taxon>
        <taxon>Insecta</taxon>
        <taxon>Pterygota</taxon>
        <taxon>Neoptera</taxon>
        <taxon>Endopterygota</taxon>
        <taxon>Diptera</taxon>
        <taxon>Nematocera</taxon>
        <taxon>Culicoidea</taxon>
        <taxon>Culicidae</taxon>
        <taxon>Anophelinae</taxon>
        <taxon>Anopheles</taxon>
    </lineage>
</organism>
<name>A0A084VP21_ANOSI</name>
<evidence type="ECO:0000256" key="4">
    <source>
        <dbReference type="SAM" id="MobiDB-lite"/>
    </source>
</evidence>
<feature type="domain" description="Ig-like" evidence="5">
    <location>
        <begin position="264"/>
        <end position="344"/>
    </location>
</feature>
<dbReference type="PANTHER" id="PTHR21261">
    <property type="entry name" value="BEAT PROTEIN"/>
    <property type="match status" value="1"/>
</dbReference>
<evidence type="ECO:0000256" key="3">
    <source>
        <dbReference type="ARBA" id="ARBA00023157"/>
    </source>
</evidence>
<dbReference type="AlphaFoldDB" id="A0A084VP21"/>